<dbReference type="InterPro" id="IPR036058">
    <property type="entry name" value="Kazal_dom_sf"/>
</dbReference>
<dbReference type="PROSITE" id="PS00022">
    <property type="entry name" value="EGF_1"/>
    <property type="match status" value="2"/>
</dbReference>
<evidence type="ECO:0000256" key="2">
    <source>
        <dbReference type="PROSITE-ProRule" id="PRU00076"/>
    </source>
</evidence>
<feature type="disulfide bond" evidence="2">
    <location>
        <begin position="179"/>
        <end position="189"/>
    </location>
</feature>
<dbReference type="InParanoid" id="A0A1X7T4B4"/>
<evidence type="ECO:0000259" key="4">
    <source>
        <dbReference type="PROSITE" id="PS51465"/>
    </source>
</evidence>
<feature type="disulfide bond" evidence="2">
    <location>
        <begin position="161"/>
        <end position="170"/>
    </location>
</feature>
<keyword evidence="1 2" id="KW-1015">Disulfide bond</keyword>
<accession>A0A1X7T4B4</accession>
<dbReference type="SMART" id="SM00181">
    <property type="entry name" value="EGF"/>
    <property type="match status" value="3"/>
</dbReference>
<dbReference type="Pfam" id="PF23106">
    <property type="entry name" value="EGF_Teneurin"/>
    <property type="match status" value="1"/>
</dbReference>
<dbReference type="PROSITE" id="PS51465">
    <property type="entry name" value="KAZAL_2"/>
    <property type="match status" value="1"/>
</dbReference>
<evidence type="ECO:0000313" key="5">
    <source>
        <dbReference type="EnsemblMetazoa" id="Aqu2.1.09074_001"/>
    </source>
</evidence>
<dbReference type="PANTHER" id="PTHR24033">
    <property type="entry name" value="EGF-LIKE DOMAIN-CONTAINING PROTEIN"/>
    <property type="match status" value="1"/>
</dbReference>
<dbReference type="PROSITE" id="PS00282">
    <property type="entry name" value="KAZAL_1"/>
    <property type="match status" value="1"/>
</dbReference>
<dbReference type="OrthoDB" id="430340at2759"/>
<keyword evidence="2" id="KW-0245">EGF-like domain</keyword>
<feature type="disulfide bond" evidence="2">
    <location>
        <begin position="201"/>
        <end position="210"/>
    </location>
</feature>
<dbReference type="GO" id="GO:0005509">
    <property type="term" value="F:calcium ion binding"/>
    <property type="evidence" value="ECO:0007669"/>
    <property type="project" value="InterPro"/>
</dbReference>
<evidence type="ECO:0000256" key="1">
    <source>
        <dbReference type="ARBA" id="ARBA00023157"/>
    </source>
</evidence>
<dbReference type="eggNOG" id="KOG4237">
    <property type="taxonomic scope" value="Eukaryota"/>
</dbReference>
<dbReference type="Gene3D" id="2.60.120.200">
    <property type="match status" value="1"/>
</dbReference>
<sequence>MTSASAILSFVLLKISSLRLFCWYRTPLQPIHTIDEDQINIVWYSVVLVLFVGAGYGIQLDSTCYNITCKASQSTVAPGTYLFSFTIFIEEGTMGTIAVVRDTPIIAFSGPSESAFSTFLPLNPPASNITKEINAGHTIDDPCADVNCNPNGACSNGVCICNPGFTGPDCNTTYEFDPCHTSPCANGNCTYIPPNLFTCSCEPGYTGDTCNTEIDHCEGVDCGNGACINSPAIGYTCERQSGYTGDHCSSNINDCDPNPCANADGVRTLGNPNFSYGFASTSPKVFIGACLPHYFHFIGTIHQVVFFKEALNSTFISQLMDESDTLVNPSGVCTNYLQIGTTCPAPSVAPSALCQSSINKCNPNARCLPDVNYQYTCQPQPVVCTSDSTCQPNYYCSSGTIPTDNSNYYKNSDKSLPGQSVFLQENLMHFSGESITRTNVLPVHSVPDLVSDLTVFAIVNQEPGNDGYVIGKGLNDKMRDFGLYLRSSKSTIWLAYGSDDKGVGFRGIIFFYDVNVADGNEHSVTAVIDGSANSASLYIDGVLRGYQCPLPVKPAFRPDYNILYVGGRPGTKRFQFKGSIRNLFIGSGAFQYDNVKQLHDDAFDGDSSLSLETTDTQYCLPYISSNERCIVGNNNDFRCHHTQVCVPDFAASVAKQLPIQGASFHLYGVCLTPCDCDNTVSYECGIDGNTYLNSCMRVCVNVLKLHDGQCFNYALAYAACNETFSSQ</sequence>
<feature type="domain" description="EGF-like" evidence="3">
    <location>
        <begin position="175"/>
        <end position="211"/>
    </location>
</feature>
<dbReference type="Gene3D" id="2.10.25.10">
    <property type="entry name" value="Laminin"/>
    <property type="match status" value="3"/>
</dbReference>
<dbReference type="CDD" id="cd00110">
    <property type="entry name" value="LamG"/>
    <property type="match status" value="1"/>
</dbReference>
<dbReference type="AlphaFoldDB" id="A0A1X7T4B4"/>
<feature type="disulfide bond" evidence="2">
    <location>
        <begin position="217"/>
        <end position="227"/>
    </location>
</feature>
<name>A0A1X7T4B4_AMPQE</name>
<dbReference type="InterPro" id="IPR001881">
    <property type="entry name" value="EGF-like_Ca-bd_dom"/>
</dbReference>
<feature type="domain" description="EGF-like" evidence="3">
    <location>
        <begin position="139"/>
        <end position="171"/>
    </location>
</feature>
<protein>
    <recommendedName>
        <fullName evidence="6">EGF-like domain-containing protein</fullName>
    </recommendedName>
</protein>
<comment type="caution">
    <text evidence="2">Lacks conserved residue(s) required for the propagation of feature annotation.</text>
</comment>
<dbReference type="PROSITE" id="PS01186">
    <property type="entry name" value="EGF_2"/>
    <property type="match status" value="2"/>
</dbReference>
<organism evidence="5">
    <name type="scientific">Amphimedon queenslandica</name>
    <name type="common">Sponge</name>
    <dbReference type="NCBI Taxonomy" id="400682"/>
    <lineage>
        <taxon>Eukaryota</taxon>
        <taxon>Metazoa</taxon>
        <taxon>Porifera</taxon>
        <taxon>Demospongiae</taxon>
        <taxon>Heteroscleromorpha</taxon>
        <taxon>Haplosclerida</taxon>
        <taxon>Niphatidae</taxon>
        <taxon>Amphimedon</taxon>
    </lineage>
</organism>
<dbReference type="InterPro" id="IPR002350">
    <property type="entry name" value="Kazal_dom"/>
</dbReference>
<proteinExistence type="predicted"/>
<dbReference type="EnsemblMetazoa" id="Aqu2.1.09074_001">
    <property type="protein sequence ID" value="Aqu2.1.09074_001"/>
    <property type="gene ID" value="Aqu2.1.09074"/>
</dbReference>
<feature type="domain" description="EGF-like" evidence="3">
    <location>
        <begin position="213"/>
        <end position="249"/>
    </location>
</feature>
<dbReference type="PROSITE" id="PS50026">
    <property type="entry name" value="EGF_3"/>
    <property type="match status" value="3"/>
</dbReference>
<dbReference type="InterPro" id="IPR013320">
    <property type="entry name" value="ConA-like_dom_sf"/>
</dbReference>
<dbReference type="SUPFAM" id="SSF100895">
    <property type="entry name" value="Kazal-type serine protease inhibitors"/>
    <property type="match status" value="1"/>
</dbReference>
<dbReference type="InterPro" id="IPR000742">
    <property type="entry name" value="EGF"/>
</dbReference>
<evidence type="ECO:0000259" key="3">
    <source>
        <dbReference type="PROSITE" id="PS50026"/>
    </source>
</evidence>
<dbReference type="PANTHER" id="PTHR24033:SF151">
    <property type="entry name" value="NOTCH 2"/>
    <property type="match status" value="1"/>
</dbReference>
<feature type="domain" description="Kazal-like" evidence="4">
    <location>
        <begin position="664"/>
        <end position="712"/>
    </location>
</feature>
<dbReference type="SMART" id="SM00179">
    <property type="entry name" value="EGF_CA"/>
    <property type="match status" value="2"/>
</dbReference>
<reference evidence="5" key="1">
    <citation type="submission" date="2017-05" db="UniProtKB">
        <authorList>
            <consortium name="EnsemblMetazoa"/>
        </authorList>
    </citation>
    <scope>IDENTIFICATION</scope>
</reference>
<evidence type="ECO:0008006" key="6">
    <source>
        <dbReference type="Google" id="ProtNLM"/>
    </source>
</evidence>
<dbReference type="CDD" id="cd00054">
    <property type="entry name" value="EGF_CA"/>
    <property type="match status" value="1"/>
</dbReference>
<dbReference type="InterPro" id="IPR051830">
    <property type="entry name" value="NOTCH_homolog"/>
</dbReference>
<dbReference type="SUPFAM" id="SSF49899">
    <property type="entry name" value="Concanavalin A-like lectins/glucanases"/>
    <property type="match status" value="1"/>
</dbReference>
<dbReference type="SUPFAM" id="SSF57196">
    <property type="entry name" value="EGF/Laminin"/>
    <property type="match status" value="2"/>
</dbReference>
<dbReference type="InterPro" id="IPR001791">
    <property type="entry name" value="Laminin_G"/>
</dbReference>